<gene>
    <name evidence="1" type="ORF">LIP_2555</name>
</gene>
<dbReference type="Pfam" id="PF14035">
    <property type="entry name" value="YlzJ"/>
    <property type="match status" value="1"/>
</dbReference>
<dbReference type="RefSeq" id="WP_158509672.1">
    <property type="nucleotide sequence ID" value="NZ_AP014924.1"/>
</dbReference>
<dbReference type="InterPro" id="IPR025619">
    <property type="entry name" value="YlzJ"/>
</dbReference>
<dbReference type="Proteomes" id="UP000065807">
    <property type="component" value="Chromosome"/>
</dbReference>
<dbReference type="OrthoDB" id="1683573at2"/>
<proteinExistence type="predicted"/>
<sequence>MLYTIYPPEMVLEEAEAARVLVEMAVGGRRILAARGPDGGWALERLLSTDPADYLNPAFQPGAAVSPGV</sequence>
<dbReference type="EMBL" id="AP014924">
    <property type="protein sequence ID" value="BAS28385.1"/>
    <property type="molecule type" value="Genomic_DNA"/>
</dbReference>
<dbReference type="KEGG" id="lpil:LIP_2555"/>
<accession>A0A0K2SMQ1</accession>
<protein>
    <submittedName>
        <fullName evidence="1">Uncharacterized protein</fullName>
    </submittedName>
</protein>
<reference evidence="2" key="1">
    <citation type="submission" date="2015-07" db="EMBL/GenBank/DDBJ databases">
        <title>Complete genome sequence and phylogenetic analysis of Limnochorda pilosa.</title>
        <authorList>
            <person name="Watanabe M."/>
            <person name="Kojima H."/>
            <person name="Fukui M."/>
        </authorList>
    </citation>
    <scope>NUCLEOTIDE SEQUENCE [LARGE SCALE GENOMIC DNA]</scope>
    <source>
        <strain evidence="2">HC45</strain>
    </source>
</reference>
<evidence type="ECO:0000313" key="1">
    <source>
        <dbReference type="EMBL" id="BAS28385.1"/>
    </source>
</evidence>
<dbReference type="AlphaFoldDB" id="A0A0K2SMQ1"/>
<organism evidence="1 2">
    <name type="scientific">Limnochorda pilosa</name>
    <dbReference type="NCBI Taxonomy" id="1555112"/>
    <lineage>
        <taxon>Bacteria</taxon>
        <taxon>Bacillati</taxon>
        <taxon>Bacillota</taxon>
        <taxon>Limnochordia</taxon>
        <taxon>Limnochordales</taxon>
        <taxon>Limnochordaceae</taxon>
        <taxon>Limnochorda</taxon>
    </lineage>
</organism>
<keyword evidence="2" id="KW-1185">Reference proteome</keyword>
<evidence type="ECO:0000313" key="2">
    <source>
        <dbReference type="Proteomes" id="UP000065807"/>
    </source>
</evidence>
<dbReference type="PATRIC" id="fig|1555112.3.peg.2594"/>
<name>A0A0K2SMQ1_LIMPI</name>
<dbReference type="STRING" id="1555112.LIP_2555"/>
<reference evidence="2" key="2">
    <citation type="journal article" date="2016" name="Int. J. Syst. Evol. Microbiol.">
        <title>Complete genome sequence and cell structure of Limnochorda pilosa, a Gram-negative spore-former within the phylum Firmicutes.</title>
        <authorList>
            <person name="Watanabe M."/>
            <person name="Kojima H."/>
            <person name="Fukui M."/>
        </authorList>
    </citation>
    <scope>NUCLEOTIDE SEQUENCE [LARGE SCALE GENOMIC DNA]</scope>
    <source>
        <strain evidence="2">HC45</strain>
    </source>
</reference>